<dbReference type="OrthoDB" id="9798454at2"/>
<organism evidence="4 5">
    <name type="scientific">Zavarzinia compransoris</name>
    <dbReference type="NCBI Taxonomy" id="1264899"/>
    <lineage>
        <taxon>Bacteria</taxon>
        <taxon>Pseudomonadati</taxon>
        <taxon>Pseudomonadota</taxon>
        <taxon>Alphaproteobacteria</taxon>
        <taxon>Rhodospirillales</taxon>
        <taxon>Zavarziniaceae</taxon>
        <taxon>Zavarzinia</taxon>
    </lineage>
</organism>
<dbReference type="PANTHER" id="PTHR10204">
    <property type="entry name" value="NAD P H OXIDOREDUCTASE-RELATED"/>
    <property type="match status" value="1"/>
</dbReference>
<reference evidence="5" key="1">
    <citation type="submission" date="2018-05" db="EMBL/GenBank/DDBJ databases">
        <title>Zavarzinia sp. HR-AS.</title>
        <authorList>
            <person name="Lee Y."/>
            <person name="Jeon C.O."/>
        </authorList>
    </citation>
    <scope>NUCLEOTIDE SEQUENCE [LARGE SCALE GENOMIC DNA]</scope>
    <source>
        <strain evidence="5">DSM 1231</strain>
    </source>
</reference>
<comment type="similarity">
    <text evidence="1">Belongs to the NAD(P)H dehydrogenase (quinone) family.</text>
</comment>
<sequence length="257" mass="28946">MNVLIVYAHMEPQSFNAALLARARAVCAARGWPVEVSDLYAMNFDPVARPTDFTARHDPDFMRYDKEQRAALPAMGFAPDIAAEIEKLRRCDLLILQFPLWWFSVPAIMKGWIDRVFALDFAYGGGRWYDKGGLAGKRALIATTTAAFGQMLAPDGINGDLEVNLWPLQNGVLAFCGFDVMRPFLAHAVPYVDDAARRDMLEAFAARLDGIDGETPMAFHRRDDFDRQWRLKPEVEPRTVGHYFARVPPAVRAKLGR</sequence>
<comment type="caution">
    <text evidence="4">The sequence shown here is derived from an EMBL/GenBank/DDBJ whole genome shotgun (WGS) entry which is preliminary data.</text>
</comment>
<accession>A0A317E9L1</accession>
<protein>
    <recommendedName>
        <fullName evidence="3">Flavodoxin-like fold domain-containing protein</fullName>
    </recommendedName>
</protein>
<dbReference type="EMBL" id="QGLF01000002">
    <property type="protein sequence ID" value="PWR22013.1"/>
    <property type="molecule type" value="Genomic_DNA"/>
</dbReference>
<gene>
    <name evidence="4" type="ORF">DKG75_08520</name>
</gene>
<dbReference type="InterPro" id="IPR003680">
    <property type="entry name" value="Flavodoxin_fold"/>
</dbReference>
<keyword evidence="2" id="KW-0560">Oxidoreductase</keyword>
<evidence type="ECO:0000256" key="1">
    <source>
        <dbReference type="ARBA" id="ARBA00006252"/>
    </source>
</evidence>
<keyword evidence="5" id="KW-1185">Reference proteome</keyword>
<proteinExistence type="inferred from homology"/>
<name>A0A317E9L1_9PROT</name>
<dbReference type="Gene3D" id="3.40.50.360">
    <property type="match status" value="1"/>
</dbReference>
<dbReference type="InterPro" id="IPR051545">
    <property type="entry name" value="NAD(P)H_dehydrogenase_qn"/>
</dbReference>
<dbReference type="Proteomes" id="UP000246077">
    <property type="component" value="Unassembled WGS sequence"/>
</dbReference>
<evidence type="ECO:0000313" key="5">
    <source>
        <dbReference type="Proteomes" id="UP000246077"/>
    </source>
</evidence>
<dbReference type="Pfam" id="PF02525">
    <property type="entry name" value="Flavodoxin_2"/>
    <property type="match status" value="1"/>
</dbReference>
<dbReference type="SUPFAM" id="SSF52218">
    <property type="entry name" value="Flavoproteins"/>
    <property type="match status" value="1"/>
</dbReference>
<dbReference type="GO" id="GO:0005829">
    <property type="term" value="C:cytosol"/>
    <property type="evidence" value="ECO:0007669"/>
    <property type="project" value="TreeGrafter"/>
</dbReference>
<dbReference type="PANTHER" id="PTHR10204:SF34">
    <property type="entry name" value="NAD(P)H DEHYDROGENASE [QUINONE] 1 ISOFORM 1"/>
    <property type="match status" value="1"/>
</dbReference>
<evidence type="ECO:0000256" key="2">
    <source>
        <dbReference type="ARBA" id="ARBA00023002"/>
    </source>
</evidence>
<dbReference type="AlphaFoldDB" id="A0A317E9L1"/>
<evidence type="ECO:0000259" key="3">
    <source>
        <dbReference type="Pfam" id="PF02525"/>
    </source>
</evidence>
<dbReference type="GO" id="GO:0003955">
    <property type="term" value="F:NAD(P)H dehydrogenase (quinone) activity"/>
    <property type="evidence" value="ECO:0007669"/>
    <property type="project" value="TreeGrafter"/>
</dbReference>
<dbReference type="RefSeq" id="WP_109920658.1">
    <property type="nucleotide sequence ID" value="NZ_QGLF01000002.1"/>
</dbReference>
<feature type="domain" description="Flavodoxin-like fold" evidence="3">
    <location>
        <begin position="1"/>
        <end position="207"/>
    </location>
</feature>
<evidence type="ECO:0000313" key="4">
    <source>
        <dbReference type="EMBL" id="PWR22013.1"/>
    </source>
</evidence>
<dbReference type="InterPro" id="IPR029039">
    <property type="entry name" value="Flavoprotein-like_sf"/>
</dbReference>